<evidence type="ECO:0000256" key="5">
    <source>
        <dbReference type="ARBA" id="ARBA00023136"/>
    </source>
</evidence>
<dbReference type="AlphaFoldDB" id="A0A2C9CRI0"/>
<keyword evidence="3 6" id="KW-0812">Transmembrane</keyword>
<evidence type="ECO:0000256" key="1">
    <source>
        <dbReference type="ARBA" id="ARBA00004651"/>
    </source>
</evidence>
<evidence type="ECO:0000256" key="2">
    <source>
        <dbReference type="ARBA" id="ARBA00022475"/>
    </source>
</evidence>
<dbReference type="InterPro" id="IPR051311">
    <property type="entry name" value="DedA_domain"/>
</dbReference>
<feature type="domain" description="VTT" evidence="7">
    <location>
        <begin position="30"/>
        <end position="156"/>
    </location>
</feature>
<protein>
    <submittedName>
        <fullName evidence="8">Membrane protein DedA, SNARE-associated domain</fullName>
    </submittedName>
</protein>
<accession>A0A2C9CRI0</accession>
<dbReference type="Pfam" id="PF09335">
    <property type="entry name" value="VTT_dom"/>
    <property type="match status" value="1"/>
</dbReference>
<keyword evidence="5 6" id="KW-0472">Membrane</keyword>
<proteinExistence type="predicted"/>
<dbReference type="PANTHER" id="PTHR42709">
    <property type="entry name" value="ALKALINE PHOSPHATASE LIKE PROTEIN"/>
    <property type="match status" value="1"/>
</dbReference>
<evidence type="ECO:0000313" key="8">
    <source>
        <dbReference type="EMBL" id="SOH93818.1"/>
    </source>
</evidence>
<dbReference type="PANTHER" id="PTHR42709:SF6">
    <property type="entry name" value="UNDECAPRENYL PHOSPHATE TRANSPORTER A"/>
    <property type="match status" value="1"/>
</dbReference>
<name>A0A2C9CRI0_9RHOB</name>
<organism evidence="8 9">
    <name type="scientific">Pontivivens marinum</name>
    <dbReference type="NCBI Taxonomy" id="1690039"/>
    <lineage>
        <taxon>Bacteria</taxon>
        <taxon>Pseudomonadati</taxon>
        <taxon>Pseudomonadota</taxon>
        <taxon>Alphaproteobacteria</taxon>
        <taxon>Rhodobacterales</taxon>
        <taxon>Paracoccaceae</taxon>
        <taxon>Pontivivens</taxon>
    </lineage>
</organism>
<keyword evidence="9" id="KW-1185">Reference proteome</keyword>
<sequence length="204" mass="21832">MIDTLLAFVPTYGLWLIFACVALSCLAVPIPSSMLVMAAGGFSAAGDFAYWSLVLFSFSGFLLGDQMAFLLARGAGAPLITRFQARPRFGKVILKAQRLLEQYGAFAVILTRTIFGPIGPYVAYVSGALKTPWVRFAPASAFGAFLWCVGYSALGYVFTGHIEELAQLISSSVGIVVAGTSTLALAGWLIGNYLRALRVQQRGE</sequence>
<gene>
    <name evidence="8" type="ORF">SAMN06273572_102496</name>
</gene>
<reference evidence="9" key="1">
    <citation type="submission" date="2017-09" db="EMBL/GenBank/DDBJ databases">
        <authorList>
            <person name="Varghese N."/>
            <person name="Submissions S."/>
        </authorList>
    </citation>
    <scope>NUCLEOTIDE SEQUENCE [LARGE SCALE GENOMIC DNA]</scope>
    <source>
        <strain evidence="9">C7</strain>
    </source>
</reference>
<dbReference type="OrthoDB" id="9782291at2"/>
<keyword evidence="4 6" id="KW-1133">Transmembrane helix</keyword>
<evidence type="ECO:0000256" key="3">
    <source>
        <dbReference type="ARBA" id="ARBA00022692"/>
    </source>
</evidence>
<dbReference type="InterPro" id="IPR032816">
    <property type="entry name" value="VTT_dom"/>
</dbReference>
<dbReference type="EMBL" id="OCTN01000002">
    <property type="protein sequence ID" value="SOH93818.1"/>
    <property type="molecule type" value="Genomic_DNA"/>
</dbReference>
<dbReference type="GO" id="GO:0005886">
    <property type="term" value="C:plasma membrane"/>
    <property type="evidence" value="ECO:0007669"/>
    <property type="project" value="UniProtKB-SubCell"/>
</dbReference>
<feature type="transmembrane region" description="Helical" evidence="6">
    <location>
        <begin position="136"/>
        <end position="158"/>
    </location>
</feature>
<evidence type="ECO:0000259" key="7">
    <source>
        <dbReference type="Pfam" id="PF09335"/>
    </source>
</evidence>
<evidence type="ECO:0000256" key="4">
    <source>
        <dbReference type="ARBA" id="ARBA00022989"/>
    </source>
</evidence>
<evidence type="ECO:0000256" key="6">
    <source>
        <dbReference type="SAM" id="Phobius"/>
    </source>
</evidence>
<dbReference type="RefSeq" id="WP_097929367.1">
    <property type="nucleotide sequence ID" value="NZ_OCTN01000002.1"/>
</dbReference>
<evidence type="ECO:0000313" key="9">
    <source>
        <dbReference type="Proteomes" id="UP000220034"/>
    </source>
</evidence>
<feature type="transmembrane region" description="Helical" evidence="6">
    <location>
        <begin position="12"/>
        <end position="30"/>
    </location>
</feature>
<feature type="transmembrane region" description="Helical" evidence="6">
    <location>
        <begin position="50"/>
        <end position="72"/>
    </location>
</feature>
<keyword evidence="2" id="KW-1003">Cell membrane</keyword>
<feature type="transmembrane region" description="Helical" evidence="6">
    <location>
        <begin position="165"/>
        <end position="190"/>
    </location>
</feature>
<comment type="subcellular location">
    <subcellularLocation>
        <location evidence="1">Cell membrane</location>
        <topology evidence="1">Multi-pass membrane protein</topology>
    </subcellularLocation>
</comment>
<feature type="transmembrane region" description="Helical" evidence="6">
    <location>
        <begin position="103"/>
        <end position="124"/>
    </location>
</feature>
<dbReference type="Proteomes" id="UP000220034">
    <property type="component" value="Unassembled WGS sequence"/>
</dbReference>